<evidence type="ECO:0000256" key="4">
    <source>
        <dbReference type="ARBA" id="ARBA00007146"/>
    </source>
</evidence>
<evidence type="ECO:0000256" key="11">
    <source>
        <dbReference type="ARBA" id="ARBA00022989"/>
    </source>
</evidence>
<dbReference type="OrthoDB" id="425611at2759"/>
<evidence type="ECO:0000259" key="16">
    <source>
        <dbReference type="PROSITE" id="PS50042"/>
    </source>
</evidence>
<name>A0A388L0X9_CHABU</name>
<keyword evidence="12 15" id="KW-0472">Membrane</keyword>
<feature type="transmembrane region" description="Helical" evidence="15">
    <location>
        <begin position="303"/>
        <end position="324"/>
    </location>
</feature>
<keyword evidence="5" id="KW-0796">Tight junction</keyword>
<evidence type="ECO:0000256" key="6">
    <source>
        <dbReference type="ARBA" id="ARBA00022473"/>
    </source>
</evidence>
<dbReference type="Pfam" id="PF04831">
    <property type="entry name" value="POPDC1-3"/>
    <property type="match status" value="1"/>
</dbReference>
<evidence type="ECO:0000256" key="10">
    <source>
        <dbReference type="ARBA" id="ARBA00022949"/>
    </source>
</evidence>
<keyword evidence="6" id="KW-0217">Developmental protein</keyword>
<dbReference type="GO" id="GO:0016328">
    <property type="term" value="C:lateral plasma membrane"/>
    <property type="evidence" value="ECO:0007669"/>
    <property type="project" value="UniProtKB-SubCell"/>
</dbReference>
<evidence type="ECO:0000256" key="14">
    <source>
        <dbReference type="SAM" id="MobiDB-lite"/>
    </source>
</evidence>
<feature type="transmembrane region" description="Helical" evidence="15">
    <location>
        <begin position="278"/>
        <end position="297"/>
    </location>
</feature>
<comment type="caution">
    <text evidence="17">The sequence shown here is derived from an EMBL/GenBank/DDBJ whole genome shotgun (WGS) entry which is preliminary data.</text>
</comment>
<keyword evidence="13" id="KW-0325">Glycoprotein</keyword>
<evidence type="ECO:0000256" key="9">
    <source>
        <dbReference type="ARBA" id="ARBA00022889"/>
    </source>
</evidence>
<evidence type="ECO:0000256" key="3">
    <source>
        <dbReference type="ARBA" id="ARBA00004435"/>
    </source>
</evidence>
<feature type="domain" description="Cyclic nucleotide-binding" evidence="16">
    <location>
        <begin position="345"/>
        <end position="446"/>
    </location>
</feature>
<dbReference type="PROSITE" id="PS50042">
    <property type="entry name" value="CNMP_BINDING_3"/>
    <property type="match status" value="1"/>
</dbReference>
<feature type="compositionally biased region" description="Low complexity" evidence="14">
    <location>
        <begin position="649"/>
        <end position="661"/>
    </location>
</feature>
<dbReference type="Gene3D" id="2.60.120.10">
    <property type="entry name" value="Jelly Rolls"/>
    <property type="match status" value="1"/>
</dbReference>
<feature type="region of interest" description="Disordered" evidence="14">
    <location>
        <begin position="1"/>
        <end position="45"/>
    </location>
</feature>
<dbReference type="InterPro" id="IPR055272">
    <property type="entry name" value="POPDC1-3_dom"/>
</dbReference>
<feature type="compositionally biased region" description="Polar residues" evidence="14">
    <location>
        <begin position="1"/>
        <end position="11"/>
    </location>
</feature>
<evidence type="ECO:0000256" key="1">
    <source>
        <dbReference type="ARBA" id="ARBA00004124"/>
    </source>
</evidence>
<feature type="transmembrane region" description="Helical" evidence="15">
    <location>
        <begin position="256"/>
        <end position="273"/>
    </location>
</feature>
<keyword evidence="10" id="KW-0965">Cell junction</keyword>
<evidence type="ECO:0000256" key="13">
    <source>
        <dbReference type="ARBA" id="ARBA00023180"/>
    </source>
</evidence>
<dbReference type="SUPFAM" id="SSF51206">
    <property type="entry name" value="cAMP-binding domain-like"/>
    <property type="match status" value="1"/>
</dbReference>
<dbReference type="GO" id="GO:0030552">
    <property type="term" value="F:cAMP binding"/>
    <property type="evidence" value="ECO:0007669"/>
    <property type="project" value="TreeGrafter"/>
</dbReference>
<dbReference type="PANTHER" id="PTHR12101">
    <property type="entry name" value="POPEYE DOMAIN CONTAINING PROTEIN"/>
    <property type="match status" value="1"/>
</dbReference>
<keyword evidence="7" id="KW-1003">Cell membrane</keyword>
<comment type="subcellular location">
    <subcellularLocation>
        <location evidence="3">Cell junction</location>
        <location evidence="3">Tight junction</location>
    </subcellularLocation>
    <subcellularLocation>
        <location evidence="1">Lateral cell membrane</location>
    </subcellularLocation>
    <subcellularLocation>
        <location evidence="2">Membrane</location>
        <topology evidence="2">Multi-pass membrane protein</topology>
    </subcellularLocation>
</comment>
<evidence type="ECO:0000313" key="18">
    <source>
        <dbReference type="Proteomes" id="UP000265515"/>
    </source>
</evidence>
<evidence type="ECO:0000256" key="2">
    <source>
        <dbReference type="ARBA" id="ARBA00004141"/>
    </source>
</evidence>
<dbReference type="Proteomes" id="UP000265515">
    <property type="component" value="Unassembled WGS sequence"/>
</dbReference>
<dbReference type="AlphaFoldDB" id="A0A388L0X9"/>
<evidence type="ECO:0000313" key="17">
    <source>
        <dbReference type="EMBL" id="GBG75892.1"/>
    </source>
</evidence>
<sequence length="674" mass="73359">MGPSSSLQNSRPPMLEPSRHGLTGSASILSSSNETPIPTPFEISRSSLVDCGDDQACHRQSSSEDEGVSSGSYLNCSAGVRIDRRLNNVNAFPIVHGEMWSPPLGQMRSMVNSLTPPHSYQYSLSARIDDSVPSLSSSAPPPPEILLHRLLLHVGRTLPQDVRSAGVLSSLPHTMASNPFNLQRRSKTSTPVVSCSVSAPRRVARTGLPPPLHRGQGNGSMTVSTSEASSVLDAFFIDLTVKLTRLRYRLGVTRPLLLSLGHTSAVFALFALFMKDILYLRTFLVCGSLLGICFNLLRPQPLYLPAGWGLVFIIANIIQICILLHERREVEFKSEESEVYDMLFQRHGVTNHQFEKLLRQAQAEWVDLSAGDVILAEGERIDKICLILSGGAEVLVNGDTVGDMVRGFLIGESALLNKDHMATATVVAKGSMRILRLNTNRLWALLSADEHLSHSFAKAVSSDLAAKLLHNYKEMRTHNYSFETYKHLEALAAVGWTMDEFDDGAKHDRNHGHSSSVQAIWRLNEQLRHGLTKATRWAHFSRAPQSPGDHSEPDPALRLDTRGLEAEQKGKALFKAAAALGTSPRHHADTNETNSARVDGVSGLHVAAQARGEAVTAAVQRPEAAALLRGQVPPAETNQQGQADVNAKTSETSSSSQPLSMPSDAFRYACLAGI</sequence>
<dbReference type="GO" id="GO:0007155">
    <property type="term" value="P:cell adhesion"/>
    <property type="evidence" value="ECO:0007669"/>
    <property type="project" value="UniProtKB-KW"/>
</dbReference>
<feature type="region of interest" description="Disordered" evidence="14">
    <location>
        <begin position="634"/>
        <end position="661"/>
    </location>
</feature>
<dbReference type="Gramene" id="GBG75892">
    <property type="protein sequence ID" value="GBG75892"/>
    <property type="gene ID" value="CBR_g21134"/>
</dbReference>
<evidence type="ECO:0000256" key="8">
    <source>
        <dbReference type="ARBA" id="ARBA00022692"/>
    </source>
</evidence>
<keyword evidence="9" id="KW-0130">Cell adhesion</keyword>
<proteinExistence type="inferred from homology"/>
<feature type="compositionally biased region" description="Polar residues" evidence="14">
    <location>
        <begin position="24"/>
        <end position="36"/>
    </location>
</feature>
<dbReference type="GO" id="GO:0005923">
    <property type="term" value="C:bicellular tight junction"/>
    <property type="evidence" value="ECO:0007669"/>
    <property type="project" value="UniProtKB-SubCell"/>
</dbReference>
<dbReference type="Pfam" id="PF00027">
    <property type="entry name" value="cNMP_binding"/>
    <property type="match status" value="1"/>
</dbReference>
<dbReference type="InterPro" id="IPR014710">
    <property type="entry name" value="RmlC-like_jellyroll"/>
</dbReference>
<evidence type="ECO:0000256" key="12">
    <source>
        <dbReference type="ARBA" id="ARBA00023136"/>
    </source>
</evidence>
<evidence type="ECO:0000256" key="15">
    <source>
        <dbReference type="SAM" id="Phobius"/>
    </source>
</evidence>
<dbReference type="CDD" id="cd00038">
    <property type="entry name" value="CAP_ED"/>
    <property type="match status" value="1"/>
</dbReference>
<dbReference type="SMART" id="SM00100">
    <property type="entry name" value="cNMP"/>
    <property type="match status" value="1"/>
</dbReference>
<keyword evidence="8 15" id="KW-0812">Transmembrane</keyword>
<protein>
    <recommendedName>
        <fullName evidence="16">Cyclic nucleotide-binding domain-containing protein</fullName>
    </recommendedName>
</protein>
<dbReference type="PANTHER" id="PTHR12101:SF17">
    <property type="entry name" value="BLOOD VESSEL EPICARDIAL SUBSTANCE"/>
    <property type="match status" value="1"/>
</dbReference>
<comment type="similarity">
    <text evidence="4">Belongs to the popeye family.</text>
</comment>
<dbReference type="InterPro" id="IPR006916">
    <property type="entry name" value="POPDC1-3"/>
</dbReference>
<organism evidence="17 18">
    <name type="scientific">Chara braunii</name>
    <name type="common">Braun's stonewort</name>
    <dbReference type="NCBI Taxonomy" id="69332"/>
    <lineage>
        <taxon>Eukaryota</taxon>
        <taxon>Viridiplantae</taxon>
        <taxon>Streptophyta</taxon>
        <taxon>Charophyceae</taxon>
        <taxon>Charales</taxon>
        <taxon>Characeae</taxon>
        <taxon>Chara</taxon>
    </lineage>
</organism>
<reference evidence="17 18" key="1">
    <citation type="journal article" date="2018" name="Cell">
        <title>The Chara Genome: Secondary Complexity and Implications for Plant Terrestrialization.</title>
        <authorList>
            <person name="Nishiyama T."/>
            <person name="Sakayama H."/>
            <person name="Vries J.D."/>
            <person name="Buschmann H."/>
            <person name="Saint-Marcoux D."/>
            <person name="Ullrich K.K."/>
            <person name="Haas F.B."/>
            <person name="Vanderstraeten L."/>
            <person name="Becker D."/>
            <person name="Lang D."/>
            <person name="Vosolsobe S."/>
            <person name="Rombauts S."/>
            <person name="Wilhelmsson P.K.I."/>
            <person name="Janitza P."/>
            <person name="Kern R."/>
            <person name="Heyl A."/>
            <person name="Rumpler F."/>
            <person name="Villalobos L.I.A.C."/>
            <person name="Clay J.M."/>
            <person name="Skokan R."/>
            <person name="Toyoda A."/>
            <person name="Suzuki Y."/>
            <person name="Kagoshima H."/>
            <person name="Schijlen E."/>
            <person name="Tajeshwar N."/>
            <person name="Catarino B."/>
            <person name="Hetherington A.J."/>
            <person name="Saltykova A."/>
            <person name="Bonnot C."/>
            <person name="Breuninger H."/>
            <person name="Symeonidi A."/>
            <person name="Radhakrishnan G.V."/>
            <person name="Van Nieuwerburgh F."/>
            <person name="Deforce D."/>
            <person name="Chang C."/>
            <person name="Karol K.G."/>
            <person name="Hedrich R."/>
            <person name="Ulvskov P."/>
            <person name="Glockner G."/>
            <person name="Delwiche C.F."/>
            <person name="Petrasek J."/>
            <person name="Van de Peer Y."/>
            <person name="Friml J."/>
            <person name="Beilby M."/>
            <person name="Dolan L."/>
            <person name="Kohara Y."/>
            <person name="Sugano S."/>
            <person name="Fujiyama A."/>
            <person name="Delaux P.-M."/>
            <person name="Quint M."/>
            <person name="TheiBen G."/>
            <person name="Hagemann M."/>
            <person name="Harholt J."/>
            <person name="Dunand C."/>
            <person name="Zachgo S."/>
            <person name="Langdale J."/>
            <person name="Maumus F."/>
            <person name="Straeten D.V.D."/>
            <person name="Gould S.B."/>
            <person name="Rensing S.A."/>
        </authorList>
    </citation>
    <scope>NUCLEOTIDE SEQUENCE [LARGE SCALE GENOMIC DNA]</scope>
    <source>
        <strain evidence="17 18">S276</strain>
    </source>
</reference>
<dbReference type="InterPro" id="IPR000595">
    <property type="entry name" value="cNMP-bd_dom"/>
</dbReference>
<dbReference type="STRING" id="69332.A0A388L0X9"/>
<evidence type="ECO:0000256" key="5">
    <source>
        <dbReference type="ARBA" id="ARBA00022427"/>
    </source>
</evidence>
<keyword evidence="18" id="KW-1185">Reference proteome</keyword>
<accession>A0A388L0X9</accession>
<dbReference type="InterPro" id="IPR018490">
    <property type="entry name" value="cNMP-bd_dom_sf"/>
</dbReference>
<dbReference type="EMBL" id="BFEA01000233">
    <property type="protein sequence ID" value="GBG75892.1"/>
    <property type="molecule type" value="Genomic_DNA"/>
</dbReference>
<keyword evidence="11 15" id="KW-1133">Transmembrane helix</keyword>
<gene>
    <name evidence="17" type="ORF">CBR_g21134</name>
</gene>
<evidence type="ECO:0000256" key="7">
    <source>
        <dbReference type="ARBA" id="ARBA00022475"/>
    </source>
</evidence>